<reference evidence="1 2" key="1">
    <citation type="submission" date="2016-10" db="EMBL/GenBank/DDBJ databases">
        <authorList>
            <person name="de Groot N.N."/>
        </authorList>
    </citation>
    <scope>NUCLEOTIDE SEQUENCE [LARGE SCALE GENOMIC DNA]</scope>
    <source>
        <strain evidence="1 2">CGMCC 4.5506</strain>
    </source>
</reference>
<dbReference type="OrthoDB" id="4990523at2"/>
<keyword evidence="2" id="KW-1185">Reference proteome</keyword>
<evidence type="ECO:0000313" key="2">
    <source>
        <dbReference type="Proteomes" id="UP000199494"/>
    </source>
</evidence>
<dbReference type="RefSeq" id="WP_143021332.1">
    <property type="nucleotide sequence ID" value="NZ_CP016353.1"/>
</dbReference>
<gene>
    <name evidence="1" type="ORF">SAMN05421630_10211</name>
</gene>
<protein>
    <submittedName>
        <fullName evidence="1">Uncharacterized protein</fullName>
    </submittedName>
</protein>
<organism evidence="1 2">
    <name type="scientific">Prauserella marina</name>
    <dbReference type="NCBI Taxonomy" id="530584"/>
    <lineage>
        <taxon>Bacteria</taxon>
        <taxon>Bacillati</taxon>
        <taxon>Actinomycetota</taxon>
        <taxon>Actinomycetes</taxon>
        <taxon>Pseudonocardiales</taxon>
        <taxon>Pseudonocardiaceae</taxon>
        <taxon>Prauserella</taxon>
    </lineage>
</organism>
<accession>A0A1G6LEC6</accession>
<dbReference type="AlphaFoldDB" id="A0A1G6LEC6"/>
<proteinExistence type="predicted"/>
<name>A0A1G6LEC6_9PSEU</name>
<evidence type="ECO:0000313" key="1">
    <source>
        <dbReference type="EMBL" id="SDC41564.1"/>
    </source>
</evidence>
<dbReference type="Proteomes" id="UP000199494">
    <property type="component" value="Unassembled WGS sequence"/>
</dbReference>
<sequence length="83" mass="8645">MVERKHHSGRTLQLVAQQEVPELRIVIGNQTDVTVTLSAPVTVTEPDGTTGKAEILRFRADEPGTAVAAIKSAVANTPGAAVG</sequence>
<dbReference type="EMBL" id="FMZE01000002">
    <property type="protein sequence ID" value="SDC41564.1"/>
    <property type="molecule type" value="Genomic_DNA"/>
</dbReference>